<dbReference type="EMBL" id="GBXM01087095">
    <property type="protein sequence ID" value="JAH21482.1"/>
    <property type="molecule type" value="Transcribed_RNA"/>
</dbReference>
<proteinExistence type="predicted"/>
<reference evidence="1" key="2">
    <citation type="journal article" date="2015" name="Fish Shellfish Immunol.">
        <title>Early steps in the European eel (Anguilla anguilla)-Vibrio vulnificus interaction in the gills: Role of the RtxA13 toxin.</title>
        <authorList>
            <person name="Callol A."/>
            <person name="Pajuelo D."/>
            <person name="Ebbesson L."/>
            <person name="Teles M."/>
            <person name="MacKenzie S."/>
            <person name="Amaro C."/>
        </authorList>
    </citation>
    <scope>NUCLEOTIDE SEQUENCE</scope>
</reference>
<dbReference type="AlphaFoldDB" id="A0A0E9S843"/>
<name>A0A0E9S843_ANGAN</name>
<reference evidence="1" key="1">
    <citation type="submission" date="2014-11" db="EMBL/GenBank/DDBJ databases">
        <authorList>
            <person name="Amaro Gonzalez C."/>
        </authorList>
    </citation>
    <scope>NUCLEOTIDE SEQUENCE</scope>
</reference>
<dbReference type="EMBL" id="GBXM01070978">
    <property type="protein sequence ID" value="JAH37599.1"/>
    <property type="molecule type" value="Transcribed_RNA"/>
</dbReference>
<protein>
    <submittedName>
        <fullName evidence="1">Uncharacterized protein</fullName>
    </submittedName>
</protein>
<accession>A0A0E9S843</accession>
<evidence type="ECO:0000313" key="1">
    <source>
        <dbReference type="EMBL" id="JAH37599.1"/>
    </source>
</evidence>
<organism evidence="1">
    <name type="scientific">Anguilla anguilla</name>
    <name type="common">European freshwater eel</name>
    <name type="synonym">Muraena anguilla</name>
    <dbReference type="NCBI Taxonomy" id="7936"/>
    <lineage>
        <taxon>Eukaryota</taxon>
        <taxon>Metazoa</taxon>
        <taxon>Chordata</taxon>
        <taxon>Craniata</taxon>
        <taxon>Vertebrata</taxon>
        <taxon>Euteleostomi</taxon>
        <taxon>Actinopterygii</taxon>
        <taxon>Neopterygii</taxon>
        <taxon>Teleostei</taxon>
        <taxon>Anguilliformes</taxon>
        <taxon>Anguillidae</taxon>
        <taxon>Anguilla</taxon>
    </lineage>
</organism>
<sequence length="24" mass="2690">MKSTPIRPILTMINIVNVCTDKCV</sequence>